<dbReference type="AlphaFoldDB" id="A0AAN9YSV6"/>
<feature type="domain" description="BD-FAE-like" evidence="2">
    <location>
        <begin position="70"/>
        <end position="178"/>
    </location>
</feature>
<accession>A0AAN9YSV6</accession>
<dbReference type="PANTHER" id="PTHR48081">
    <property type="entry name" value="AB HYDROLASE SUPERFAMILY PROTEIN C4A8.06C"/>
    <property type="match status" value="1"/>
</dbReference>
<dbReference type="Pfam" id="PF20434">
    <property type="entry name" value="BD-FAE"/>
    <property type="match status" value="1"/>
</dbReference>
<dbReference type="EMBL" id="JAKJXP020000036">
    <property type="protein sequence ID" value="KAK7752630.1"/>
    <property type="molecule type" value="Genomic_DNA"/>
</dbReference>
<organism evidence="3 4">
    <name type="scientific">Diatrype stigma</name>
    <dbReference type="NCBI Taxonomy" id="117547"/>
    <lineage>
        <taxon>Eukaryota</taxon>
        <taxon>Fungi</taxon>
        <taxon>Dikarya</taxon>
        <taxon>Ascomycota</taxon>
        <taxon>Pezizomycotina</taxon>
        <taxon>Sordariomycetes</taxon>
        <taxon>Xylariomycetidae</taxon>
        <taxon>Xylariales</taxon>
        <taxon>Diatrypaceae</taxon>
        <taxon>Diatrype</taxon>
    </lineage>
</organism>
<proteinExistence type="predicted"/>
<evidence type="ECO:0000259" key="2">
    <source>
        <dbReference type="Pfam" id="PF20434"/>
    </source>
</evidence>
<sequence>MDALPQLGRGLLEVLDATFAAYEPLLLPRESEIKSTRRETHQYGTDPRQALDVYYPDEAAAARAQAHFPAARPVLVFLYGGGFFSGDRLKADYAHDAVFANIGHYFAARHGFTVVVPDYRLLLAHGARFPSGGEDVALAVDWIARSLTRQNGYAAIDLFVMGNSAGGVHAATWALHPAFADSVSRVTSEASRRGGGGGGPAVWLRALMLLGVPAHFNGEDNEILRGYFGDGADDIAKNAPLGLLKAATQQWVGGASSGAGLVPGVKVAALLSELDPEYIYQSVGEFAEAWPGPGAVETHILRGHNHISPQVSLGTGIEREEAWGVQVADICRSAASS</sequence>
<dbReference type="Gene3D" id="3.40.50.1820">
    <property type="entry name" value="alpha/beta hydrolase"/>
    <property type="match status" value="1"/>
</dbReference>
<dbReference type="InterPro" id="IPR029058">
    <property type="entry name" value="AB_hydrolase_fold"/>
</dbReference>
<evidence type="ECO:0000256" key="1">
    <source>
        <dbReference type="ARBA" id="ARBA00022801"/>
    </source>
</evidence>
<evidence type="ECO:0000313" key="4">
    <source>
        <dbReference type="Proteomes" id="UP001320420"/>
    </source>
</evidence>
<name>A0AAN9YSV6_9PEZI</name>
<gene>
    <name evidence="3" type="ORF">SLS62_005399</name>
</gene>
<dbReference type="InterPro" id="IPR050300">
    <property type="entry name" value="GDXG_lipolytic_enzyme"/>
</dbReference>
<dbReference type="Proteomes" id="UP001320420">
    <property type="component" value="Unassembled WGS sequence"/>
</dbReference>
<protein>
    <recommendedName>
        <fullName evidence="2">BD-FAE-like domain-containing protein</fullName>
    </recommendedName>
</protein>
<comment type="caution">
    <text evidence="3">The sequence shown here is derived from an EMBL/GenBank/DDBJ whole genome shotgun (WGS) entry which is preliminary data.</text>
</comment>
<dbReference type="InterPro" id="IPR049492">
    <property type="entry name" value="BD-FAE-like_dom"/>
</dbReference>
<dbReference type="SUPFAM" id="SSF53474">
    <property type="entry name" value="alpha/beta-Hydrolases"/>
    <property type="match status" value="1"/>
</dbReference>
<keyword evidence="1" id="KW-0378">Hydrolase</keyword>
<dbReference type="GO" id="GO:0016787">
    <property type="term" value="F:hydrolase activity"/>
    <property type="evidence" value="ECO:0007669"/>
    <property type="project" value="UniProtKB-KW"/>
</dbReference>
<reference evidence="3 4" key="1">
    <citation type="submission" date="2024-02" db="EMBL/GenBank/DDBJ databases">
        <title>De novo assembly and annotation of 12 fungi associated with fruit tree decline syndrome in Ontario, Canada.</title>
        <authorList>
            <person name="Sulman M."/>
            <person name="Ellouze W."/>
            <person name="Ilyukhin E."/>
        </authorList>
    </citation>
    <scope>NUCLEOTIDE SEQUENCE [LARGE SCALE GENOMIC DNA]</scope>
    <source>
        <strain evidence="3 4">M11/M66-122</strain>
    </source>
</reference>
<keyword evidence="4" id="KW-1185">Reference proteome</keyword>
<evidence type="ECO:0000313" key="3">
    <source>
        <dbReference type="EMBL" id="KAK7752630.1"/>
    </source>
</evidence>